<sequence length="497" mass="54532">MNRSTFVTTAALCAIARAASAQPPAGALDALTLPRAAHVVHYSSRDTTGGNDDARAIPPGGTLTLVDHRGAGIVRRWWVTIAPRNSVAIQRQLIVRCWWDDEPEPSVEVPITDFFGVGFGEWRQFTSAPVNMTSGGYDTYWAMPFRRHARITVENRATVPVGAFYFNVDVEARDAVPDSALYFHAQFRRVTTTRGTPVTLLEAEGRGQYVGTVLSMQPRRGRALWYLEGDERVFVDGETTPSVIGTGTEDYFSSGWYFDRGPYSSLYHGLTIKDSLSGRVSAYRWHIEDPIPFARSLRFTIEHGGTNDAPGTDYSSVAFWYQTHPHRAFPPLPAELLPYEPVPPMRVPGAIEAESLLGAARATAGRVQAQDMMAWEGDSAGWSGASQLWWVEARPGARLTLPLRAPAAGTYELVGRFTRAPDYGDVRLSVNGHTLSPVVHGYAPHVEAMGPVSLGRVPLRAGDNALVLEIVGKDPRAHGYSDGYLVGIDAIELRRVR</sequence>
<dbReference type="InterPro" id="IPR021345">
    <property type="entry name" value="DUF2961"/>
</dbReference>
<evidence type="ECO:0008006" key="4">
    <source>
        <dbReference type="Google" id="ProtNLM"/>
    </source>
</evidence>
<dbReference type="RefSeq" id="WP_025411163.1">
    <property type="nucleotide sequence ID" value="NZ_CP007128.1"/>
</dbReference>
<accession>W0REZ7</accession>
<dbReference type="Proteomes" id="UP000019151">
    <property type="component" value="Chromosome"/>
</dbReference>
<dbReference type="OrthoDB" id="2518538at2"/>
<name>W0REZ7_9BACT</name>
<dbReference type="Pfam" id="PF11175">
    <property type="entry name" value="DUF2961"/>
    <property type="match status" value="1"/>
</dbReference>
<dbReference type="EMBL" id="CP007128">
    <property type="protein sequence ID" value="AHG89674.1"/>
    <property type="molecule type" value="Genomic_DNA"/>
</dbReference>
<protein>
    <recommendedName>
        <fullName evidence="4">DUF2961 domain-containing protein</fullName>
    </recommendedName>
</protein>
<dbReference type="eggNOG" id="COG4733">
    <property type="taxonomic scope" value="Bacteria"/>
</dbReference>
<feature type="signal peptide" evidence="1">
    <location>
        <begin position="1"/>
        <end position="21"/>
    </location>
</feature>
<keyword evidence="3" id="KW-1185">Reference proteome</keyword>
<dbReference type="STRING" id="861299.J421_2137"/>
<keyword evidence="1" id="KW-0732">Signal</keyword>
<evidence type="ECO:0000256" key="1">
    <source>
        <dbReference type="SAM" id="SignalP"/>
    </source>
</evidence>
<organism evidence="2 3">
    <name type="scientific">Gemmatirosa kalamazoonensis</name>
    <dbReference type="NCBI Taxonomy" id="861299"/>
    <lineage>
        <taxon>Bacteria</taxon>
        <taxon>Pseudomonadati</taxon>
        <taxon>Gemmatimonadota</taxon>
        <taxon>Gemmatimonadia</taxon>
        <taxon>Gemmatimonadales</taxon>
        <taxon>Gemmatimonadaceae</taxon>
        <taxon>Gemmatirosa</taxon>
    </lineage>
</organism>
<feature type="chain" id="PRO_5004794247" description="DUF2961 domain-containing protein" evidence="1">
    <location>
        <begin position="22"/>
        <end position="497"/>
    </location>
</feature>
<reference evidence="2 3" key="1">
    <citation type="journal article" date="2014" name="Genome Announc.">
        <title>Genome Sequence and Methylome of Soil Bacterium Gemmatirosa kalamazoonensis KBS708T, a Member of the Rarely Cultivated Gemmatimonadetes Phylum.</title>
        <authorList>
            <person name="Debruyn J.M."/>
            <person name="Radosevich M."/>
            <person name="Wommack K.E."/>
            <person name="Polson S.W."/>
            <person name="Hauser L.J."/>
            <person name="Fawaz M.N."/>
            <person name="Korlach J."/>
            <person name="Tsai Y.C."/>
        </authorList>
    </citation>
    <scope>NUCLEOTIDE SEQUENCE [LARGE SCALE GENOMIC DNA]</scope>
    <source>
        <strain evidence="2 3">KBS708</strain>
    </source>
</reference>
<dbReference type="HOGENOM" id="CLU_039495_0_0_0"/>
<dbReference type="AlphaFoldDB" id="W0REZ7"/>
<dbReference type="KEGG" id="gba:J421_2137"/>
<gene>
    <name evidence="2" type="ORF">J421_2137</name>
</gene>
<evidence type="ECO:0000313" key="3">
    <source>
        <dbReference type="Proteomes" id="UP000019151"/>
    </source>
</evidence>
<proteinExistence type="predicted"/>
<dbReference type="InParanoid" id="W0REZ7"/>
<dbReference type="Gene3D" id="2.60.120.260">
    <property type="entry name" value="Galactose-binding domain-like"/>
    <property type="match status" value="1"/>
</dbReference>
<evidence type="ECO:0000313" key="2">
    <source>
        <dbReference type="EMBL" id="AHG89674.1"/>
    </source>
</evidence>
<dbReference type="Gene3D" id="2.60.120.1390">
    <property type="match status" value="1"/>
</dbReference>
<dbReference type="CDD" id="cd02795">
    <property type="entry name" value="CBM6-CBM35-CBM36_like"/>
    <property type="match status" value="1"/>
</dbReference>